<organism evidence="4 5">
    <name type="scientific">Reyranella soli</name>
    <dbReference type="NCBI Taxonomy" id="1230389"/>
    <lineage>
        <taxon>Bacteria</taxon>
        <taxon>Pseudomonadati</taxon>
        <taxon>Pseudomonadota</taxon>
        <taxon>Alphaproteobacteria</taxon>
        <taxon>Hyphomicrobiales</taxon>
        <taxon>Reyranellaceae</taxon>
        <taxon>Reyranella</taxon>
    </lineage>
</organism>
<keyword evidence="3" id="KW-0472">Membrane</keyword>
<dbReference type="Proteomes" id="UP000321058">
    <property type="component" value="Unassembled WGS sequence"/>
</dbReference>
<dbReference type="RefSeq" id="WP_147151596.1">
    <property type="nucleotide sequence ID" value="NZ_BKAJ01000076.1"/>
</dbReference>
<gene>
    <name evidence="4" type="ORF">RSO01_43860</name>
</gene>
<protein>
    <submittedName>
        <fullName evidence="4">Uncharacterized protein</fullName>
    </submittedName>
</protein>
<keyword evidence="1" id="KW-0175">Coiled coil</keyword>
<evidence type="ECO:0000256" key="2">
    <source>
        <dbReference type="SAM" id="MobiDB-lite"/>
    </source>
</evidence>
<keyword evidence="5" id="KW-1185">Reference proteome</keyword>
<keyword evidence="3" id="KW-0812">Transmembrane</keyword>
<dbReference type="AlphaFoldDB" id="A0A512NE42"/>
<reference evidence="4 5" key="1">
    <citation type="submission" date="2019-07" db="EMBL/GenBank/DDBJ databases">
        <title>Whole genome shotgun sequence of Reyranella soli NBRC 108950.</title>
        <authorList>
            <person name="Hosoyama A."/>
            <person name="Uohara A."/>
            <person name="Ohji S."/>
            <person name="Ichikawa N."/>
        </authorList>
    </citation>
    <scope>NUCLEOTIDE SEQUENCE [LARGE SCALE GENOMIC DNA]</scope>
    <source>
        <strain evidence="4 5">NBRC 108950</strain>
    </source>
</reference>
<evidence type="ECO:0000256" key="3">
    <source>
        <dbReference type="SAM" id="Phobius"/>
    </source>
</evidence>
<proteinExistence type="predicted"/>
<dbReference type="NCBIfam" id="NF040486">
    <property type="entry name" value="SrfA_fam"/>
    <property type="match status" value="1"/>
</dbReference>
<feature type="region of interest" description="Disordered" evidence="2">
    <location>
        <begin position="295"/>
        <end position="397"/>
    </location>
</feature>
<sequence length="499" mass="53924">MAAGPLLVSEPLQRYRALGLAGDPVWRAAGQLRTAIAQRLSRRHADLLAIPEVDPTGQRIDWYAPFEGQSRKLAELDDGERQAILSEVHRLHGEITGLADSMDEPQRSTAERNFARLLRHALTAPGEDTLYVVDGKPVMTFWGFSADANLPGVFLASPPVSPRAAVRPQPMPEAIMASAPAVVAAGTRSVWWQWLLLAALLLLLLALMAWLVRPYLPHLEPWLEAEARDRALSLAVRQPVELQKARSDTLQQENENLRLELARLTNEAARRGGDCAAAIVVPGGVVVADSNAPIERSAAPDAPPAGADVNVADKNAGKDQPQGKGPDDKNVDKGNRKGPDDKGPQDKGPQDKGGNDKNMAGKDESQKDGPKKDEPKPMTVPPEAKQKGDLAFLKGDWRSRTGLATATGERDLRPNYNLDDKGKGKVSFVQKNGTTCEAPAEARWDGSKLVIEEKANPKCADGKTYARNTVNCEVGQDGVAKCTGSQPGDNRSYNVQFGR</sequence>
<dbReference type="EMBL" id="BKAJ01000076">
    <property type="protein sequence ID" value="GEP57220.1"/>
    <property type="molecule type" value="Genomic_DNA"/>
</dbReference>
<name>A0A512NE42_9HYPH</name>
<evidence type="ECO:0000313" key="5">
    <source>
        <dbReference type="Proteomes" id="UP000321058"/>
    </source>
</evidence>
<dbReference type="InterPro" id="IPR047774">
    <property type="entry name" value="SrfA-like"/>
</dbReference>
<feature type="transmembrane region" description="Helical" evidence="3">
    <location>
        <begin position="191"/>
        <end position="212"/>
    </location>
</feature>
<accession>A0A512NE42</accession>
<keyword evidence="3" id="KW-1133">Transmembrane helix</keyword>
<comment type="caution">
    <text evidence="4">The sequence shown here is derived from an EMBL/GenBank/DDBJ whole genome shotgun (WGS) entry which is preliminary data.</text>
</comment>
<feature type="compositionally biased region" description="Low complexity" evidence="2">
    <location>
        <begin position="304"/>
        <end position="313"/>
    </location>
</feature>
<feature type="coiled-coil region" evidence="1">
    <location>
        <begin position="240"/>
        <end position="267"/>
    </location>
</feature>
<evidence type="ECO:0000256" key="1">
    <source>
        <dbReference type="SAM" id="Coils"/>
    </source>
</evidence>
<dbReference type="OrthoDB" id="5448848at2"/>
<evidence type="ECO:0000313" key="4">
    <source>
        <dbReference type="EMBL" id="GEP57220.1"/>
    </source>
</evidence>
<feature type="compositionally biased region" description="Basic and acidic residues" evidence="2">
    <location>
        <begin position="325"/>
        <end position="376"/>
    </location>
</feature>